<gene>
    <name evidence="1" type="ORF">KMW28_12300</name>
</gene>
<organism evidence="1 2">
    <name type="scientific">Flammeovirga yaeyamensis</name>
    <dbReference type="NCBI Taxonomy" id="367791"/>
    <lineage>
        <taxon>Bacteria</taxon>
        <taxon>Pseudomonadati</taxon>
        <taxon>Bacteroidota</taxon>
        <taxon>Cytophagia</taxon>
        <taxon>Cytophagales</taxon>
        <taxon>Flammeovirgaceae</taxon>
        <taxon>Flammeovirga</taxon>
    </lineage>
</organism>
<dbReference type="Proteomes" id="UP000678679">
    <property type="component" value="Chromosome 1"/>
</dbReference>
<sequence>MNKKIVFALLAILILGAGVGFYVYNLKDTPEVTFLEIKHAIDNKDIDSFNEYVDLDNVLNSIVDQYVNYQMNKNQGQLDIATGFMAMMKPAIVSTVKEQVEKGIKSGDINIPNTIEGVSGDVVGLLALAKGNGANYKGIKSSEVNDSQAVLTLQIQLDNTDVVNDLVVKMRKVDDHWQIYDIQKLGEILDTYLQSQQ</sequence>
<name>A0AAX1MYL9_9BACT</name>
<keyword evidence="2" id="KW-1185">Reference proteome</keyword>
<evidence type="ECO:0000313" key="2">
    <source>
        <dbReference type="Proteomes" id="UP000678679"/>
    </source>
</evidence>
<reference evidence="1 2" key="1">
    <citation type="submission" date="2021-05" db="EMBL/GenBank/DDBJ databases">
        <title>Comparative genomic studies on the polysaccharide-degrading batcterial strains of the Flammeovirga genus.</title>
        <authorList>
            <person name="Zewei F."/>
            <person name="Zheng Z."/>
            <person name="Yu L."/>
            <person name="Ruyue G."/>
            <person name="Yanhong M."/>
            <person name="Yuanyuan C."/>
            <person name="Jingyan G."/>
            <person name="Wenjun H."/>
        </authorList>
    </citation>
    <scope>NUCLEOTIDE SEQUENCE [LARGE SCALE GENOMIC DNA]</scope>
    <source>
        <strain evidence="1 2">NBRC:100898</strain>
    </source>
</reference>
<dbReference type="RefSeq" id="WP_169663164.1">
    <property type="nucleotide sequence ID" value="NZ_CP076132.1"/>
</dbReference>
<protein>
    <submittedName>
        <fullName evidence="1">DUF2939 domain-containing protein</fullName>
    </submittedName>
</protein>
<evidence type="ECO:0000313" key="1">
    <source>
        <dbReference type="EMBL" id="QWG00434.1"/>
    </source>
</evidence>
<accession>A0AAX1MYL9</accession>
<proteinExistence type="predicted"/>
<dbReference type="EMBL" id="CP076132">
    <property type="protein sequence ID" value="QWG00434.1"/>
    <property type="molecule type" value="Genomic_DNA"/>
</dbReference>
<dbReference type="AlphaFoldDB" id="A0AAX1MYL9"/>
<dbReference type="KEGG" id="fya:KMW28_12300"/>